<protein>
    <submittedName>
        <fullName evidence="1">Uncharacterized protein</fullName>
    </submittedName>
</protein>
<organism evidence="1">
    <name type="scientific">viral metagenome</name>
    <dbReference type="NCBI Taxonomy" id="1070528"/>
    <lineage>
        <taxon>unclassified sequences</taxon>
        <taxon>metagenomes</taxon>
        <taxon>organismal metagenomes</taxon>
    </lineage>
</organism>
<sequence length="241" mass="27690">MTSIHGTDSSYYSIADEHLYLNLTDDKVGNAYYSDIMNIGGSDEDITTYTEKYNSKWNPSIFKAVENYDKDCKSSLYTSITKAERSSSIYSIMKSIPTLKECSKLVDESYFYNTLKDNNGIHKYTFFAFEDPGMEVANSFLSNYRYETYAIRELLKANTLFFPLNPSQIVKRKLKLKTLSDNNFIFADGRGKQLVIYIPDTTLNNYNMPKQDIVLPVKGYVETDNGWLYILEAPIIPQIIV</sequence>
<dbReference type="SUPFAM" id="SSF82153">
    <property type="entry name" value="FAS1 domain"/>
    <property type="match status" value="1"/>
</dbReference>
<evidence type="ECO:0000313" key="1">
    <source>
        <dbReference type="EMBL" id="QHT16877.1"/>
    </source>
</evidence>
<dbReference type="InterPro" id="IPR036378">
    <property type="entry name" value="FAS1_dom_sf"/>
</dbReference>
<accession>A0A6C0DK27</accession>
<dbReference type="AlphaFoldDB" id="A0A6C0DK27"/>
<proteinExistence type="predicted"/>
<dbReference type="Gene3D" id="2.30.180.10">
    <property type="entry name" value="FAS1 domain"/>
    <property type="match status" value="1"/>
</dbReference>
<reference evidence="1" key="1">
    <citation type="journal article" date="2020" name="Nature">
        <title>Giant virus diversity and host interactions through global metagenomics.</title>
        <authorList>
            <person name="Schulz F."/>
            <person name="Roux S."/>
            <person name="Paez-Espino D."/>
            <person name="Jungbluth S."/>
            <person name="Walsh D.A."/>
            <person name="Denef V.J."/>
            <person name="McMahon K.D."/>
            <person name="Konstantinidis K.T."/>
            <person name="Eloe-Fadrosh E.A."/>
            <person name="Kyrpides N.C."/>
            <person name="Woyke T."/>
        </authorList>
    </citation>
    <scope>NUCLEOTIDE SEQUENCE</scope>
    <source>
        <strain evidence="1">GVMAG-M-3300023174-207</strain>
    </source>
</reference>
<dbReference type="EMBL" id="MN739627">
    <property type="protein sequence ID" value="QHT16877.1"/>
    <property type="molecule type" value="Genomic_DNA"/>
</dbReference>
<name>A0A6C0DK27_9ZZZZ</name>